<dbReference type="PANTHER" id="PTHR24248">
    <property type="entry name" value="ADRENERGIC RECEPTOR-RELATED G-PROTEIN COUPLED RECEPTOR"/>
    <property type="match status" value="1"/>
</dbReference>
<evidence type="ECO:0000256" key="5">
    <source>
        <dbReference type="ARBA" id="ARBA00023040"/>
    </source>
</evidence>
<evidence type="ECO:0000256" key="3">
    <source>
        <dbReference type="ARBA" id="ARBA00022692"/>
    </source>
</evidence>
<evidence type="ECO:0000256" key="9">
    <source>
        <dbReference type="ARBA" id="ARBA00023224"/>
    </source>
</evidence>
<dbReference type="GO" id="GO:0043410">
    <property type="term" value="P:positive regulation of MAPK cascade"/>
    <property type="evidence" value="ECO:0007669"/>
    <property type="project" value="TreeGrafter"/>
</dbReference>
<keyword evidence="8" id="KW-0675">Receptor</keyword>
<comment type="caution">
    <text evidence="11">The sequence shown here is derived from an EMBL/GenBank/DDBJ whole genome shotgun (WGS) entry which is preliminary data.</text>
</comment>
<gene>
    <name evidence="11" type="ORF">AALO_G00065120</name>
</gene>
<dbReference type="InterPro" id="IPR000276">
    <property type="entry name" value="GPCR_Rhodpsn"/>
</dbReference>
<dbReference type="SUPFAM" id="SSF81321">
    <property type="entry name" value="Family A G protein-coupled receptor-like"/>
    <property type="match status" value="1"/>
</dbReference>
<evidence type="ECO:0000313" key="11">
    <source>
        <dbReference type="EMBL" id="KAG5280887.1"/>
    </source>
</evidence>
<dbReference type="PROSITE" id="PS50262">
    <property type="entry name" value="G_PROTEIN_RECEP_F1_2"/>
    <property type="match status" value="1"/>
</dbReference>
<evidence type="ECO:0000256" key="8">
    <source>
        <dbReference type="ARBA" id="ARBA00023170"/>
    </source>
</evidence>
<protein>
    <recommendedName>
        <fullName evidence="10">G-protein coupled receptors family 1 profile domain-containing protein</fullName>
    </recommendedName>
</protein>
<evidence type="ECO:0000256" key="1">
    <source>
        <dbReference type="ARBA" id="ARBA00004651"/>
    </source>
</evidence>
<keyword evidence="6" id="KW-0472">Membrane</keyword>
<dbReference type="GO" id="GO:0005886">
    <property type="term" value="C:plasma membrane"/>
    <property type="evidence" value="ECO:0007669"/>
    <property type="project" value="UniProtKB-SubCell"/>
</dbReference>
<keyword evidence="5" id="KW-0297">G-protein coupled receptor</keyword>
<accession>A0AAV6H4F5</accession>
<sequence length="107" mass="11926">MYGQSDCLLYLLKEKYLGITRPLTYPARQNGQLMAKMILGVWLVSASITLPPFCGWAKNVHTGGVCLISQDLGYTVYSTAVAFYIPMLTRNPPNPDIPQSELTQHYA</sequence>
<proteinExistence type="predicted"/>
<dbReference type="Pfam" id="PF00001">
    <property type="entry name" value="7tm_1"/>
    <property type="match status" value="1"/>
</dbReference>
<evidence type="ECO:0000256" key="4">
    <source>
        <dbReference type="ARBA" id="ARBA00022989"/>
    </source>
</evidence>
<evidence type="ECO:0000256" key="6">
    <source>
        <dbReference type="ARBA" id="ARBA00023136"/>
    </source>
</evidence>
<dbReference type="GO" id="GO:0004993">
    <property type="term" value="F:G protein-coupled serotonin receptor activity"/>
    <property type="evidence" value="ECO:0007669"/>
    <property type="project" value="UniProtKB-ARBA"/>
</dbReference>
<dbReference type="Proteomes" id="UP000823561">
    <property type="component" value="Chromosome 5"/>
</dbReference>
<keyword evidence="2" id="KW-1003">Cell membrane</keyword>
<keyword evidence="12" id="KW-1185">Reference proteome</keyword>
<dbReference type="PANTHER" id="PTHR24248:SF199">
    <property type="entry name" value="IP13425P-RELATED"/>
    <property type="match status" value="1"/>
</dbReference>
<keyword evidence="4" id="KW-1133">Transmembrane helix</keyword>
<evidence type="ECO:0000256" key="7">
    <source>
        <dbReference type="ARBA" id="ARBA00023157"/>
    </source>
</evidence>
<keyword evidence="3" id="KW-0812">Transmembrane</keyword>
<dbReference type="EMBL" id="JADWDJ010000005">
    <property type="protein sequence ID" value="KAG5280887.1"/>
    <property type="molecule type" value="Genomic_DNA"/>
</dbReference>
<feature type="domain" description="G-protein coupled receptors family 1 profile" evidence="10">
    <location>
        <begin position="1"/>
        <end position="107"/>
    </location>
</feature>
<keyword evidence="7" id="KW-1015">Disulfide bond</keyword>
<keyword evidence="9" id="KW-0807">Transducer</keyword>
<reference evidence="11" key="1">
    <citation type="submission" date="2020-10" db="EMBL/GenBank/DDBJ databases">
        <title>Chromosome-scale genome assembly of the Allis shad, Alosa alosa.</title>
        <authorList>
            <person name="Margot Z."/>
            <person name="Christophe K."/>
            <person name="Cabau C."/>
            <person name="Louis A."/>
            <person name="Berthelot C."/>
            <person name="Parey E."/>
            <person name="Roest Crollius H."/>
            <person name="Montfort J."/>
            <person name="Robinson-Rechavi M."/>
            <person name="Bucao C."/>
            <person name="Bouchez O."/>
            <person name="Gislard M."/>
            <person name="Lluch J."/>
            <person name="Milhes M."/>
            <person name="Lampietro C."/>
            <person name="Lopez Roques C."/>
            <person name="Donnadieu C."/>
            <person name="Braasch I."/>
            <person name="Desvignes T."/>
            <person name="Postlethwait J."/>
            <person name="Bobe J."/>
            <person name="Guiguen Y."/>
        </authorList>
    </citation>
    <scope>NUCLEOTIDE SEQUENCE</scope>
    <source>
        <strain evidence="11">M-15738</strain>
        <tissue evidence="11">Blood</tissue>
    </source>
</reference>
<dbReference type="GO" id="GO:0071880">
    <property type="term" value="P:adenylate cyclase-activating adrenergic receptor signaling pathway"/>
    <property type="evidence" value="ECO:0007669"/>
    <property type="project" value="TreeGrafter"/>
</dbReference>
<dbReference type="InterPro" id="IPR017452">
    <property type="entry name" value="GPCR_Rhodpsn_7TM"/>
</dbReference>
<evidence type="ECO:0000313" key="12">
    <source>
        <dbReference type="Proteomes" id="UP000823561"/>
    </source>
</evidence>
<evidence type="ECO:0000256" key="2">
    <source>
        <dbReference type="ARBA" id="ARBA00022475"/>
    </source>
</evidence>
<organism evidence="11 12">
    <name type="scientific">Alosa alosa</name>
    <name type="common">allis shad</name>
    <dbReference type="NCBI Taxonomy" id="278164"/>
    <lineage>
        <taxon>Eukaryota</taxon>
        <taxon>Metazoa</taxon>
        <taxon>Chordata</taxon>
        <taxon>Craniata</taxon>
        <taxon>Vertebrata</taxon>
        <taxon>Euteleostomi</taxon>
        <taxon>Actinopterygii</taxon>
        <taxon>Neopterygii</taxon>
        <taxon>Teleostei</taxon>
        <taxon>Clupei</taxon>
        <taxon>Clupeiformes</taxon>
        <taxon>Clupeoidei</taxon>
        <taxon>Clupeidae</taxon>
        <taxon>Alosa</taxon>
    </lineage>
</organism>
<dbReference type="Gene3D" id="1.20.1070.10">
    <property type="entry name" value="Rhodopsin 7-helix transmembrane proteins"/>
    <property type="match status" value="1"/>
</dbReference>
<dbReference type="AlphaFoldDB" id="A0AAV6H4F5"/>
<evidence type="ECO:0000259" key="10">
    <source>
        <dbReference type="PROSITE" id="PS50262"/>
    </source>
</evidence>
<comment type="subcellular location">
    <subcellularLocation>
        <location evidence="1">Cell membrane</location>
        <topology evidence="1">Multi-pass membrane protein</topology>
    </subcellularLocation>
</comment>
<name>A0AAV6H4F5_9TELE</name>